<evidence type="ECO:0000256" key="1">
    <source>
        <dbReference type="SAM" id="Phobius"/>
    </source>
</evidence>
<keyword evidence="1" id="KW-1133">Transmembrane helix</keyword>
<name>A0A067PW39_9AGAM</name>
<dbReference type="HOGENOM" id="CLU_112091_0_0_1"/>
<organism evidence="3 4">
    <name type="scientific">Jaapia argillacea MUCL 33604</name>
    <dbReference type="NCBI Taxonomy" id="933084"/>
    <lineage>
        <taxon>Eukaryota</taxon>
        <taxon>Fungi</taxon>
        <taxon>Dikarya</taxon>
        <taxon>Basidiomycota</taxon>
        <taxon>Agaricomycotina</taxon>
        <taxon>Agaricomycetes</taxon>
        <taxon>Agaricomycetidae</taxon>
        <taxon>Jaapiales</taxon>
        <taxon>Jaapiaceae</taxon>
        <taxon>Jaapia</taxon>
    </lineage>
</organism>
<dbReference type="Pfam" id="PF24803">
    <property type="entry name" value="DUF7704"/>
    <property type="match status" value="1"/>
</dbReference>
<evidence type="ECO:0000259" key="2">
    <source>
        <dbReference type="Pfam" id="PF24803"/>
    </source>
</evidence>
<feature type="domain" description="DUF7704" evidence="2">
    <location>
        <begin position="8"/>
        <end position="150"/>
    </location>
</feature>
<dbReference type="PANTHER" id="PTHR37019">
    <property type="entry name" value="CHROMOSOME 1, WHOLE GENOME SHOTGUN SEQUENCE"/>
    <property type="match status" value="1"/>
</dbReference>
<accession>A0A067PW39</accession>
<dbReference type="PANTHER" id="PTHR37019:SF1">
    <property type="entry name" value="EXPERA DOMAIN-CONTAINING PROTEIN"/>
    <property type="match status" value="1"/>
</dbReference>
<dbReference type="OrthoDB" id="5313995at2759"/>
<feature type="transmembrane region" description="Helical" evidence="1">
    <location>
        <begin position="63"/>
        <end position="81"/>
    </location>
</feature>
<keyword evidence="1" id="KW-0472">Membrane</keyword>
<proteinExistence type="predicted"/>
<dbReference type="EMBL" id="KL197716">
    <property type="protein sequence ID" value="KDQ59038.1"/>
    <property type="molecule type" value="Genomic_DNA"/>
</dbReference>
<keyword evidence="4" id="KW-1185">Reference proteome</keyword>
<feature type="transmembrane region" description="Helical" evidence="1">
    <location>
        <begin position="126"/>
        <end position="149"/>
    </location>
</feature>
<gene>
    <name evidence="3" type="ORF">JAAARDRAFT_33757</name>
</gene>
<dbReference type="AlphaFoldDB" id="A0A067PW39"/>
<dbReference type="Proteomes" id="UP000027265">
    <property type="component" value="Unassembled WGS sequence"/>
</dbReference>
<dbReference type="InterPro" id="IPR056121">
    <property type="entry name" value="DUF7704"/>
</dbReference>
<sequence length="181" mass="20559">MASASAPVIPFLPYRLFFLYLEPISALAGAYYAAAKPAEYLQDLDPTDTVSNVYLSTQTKMSLYQLANLYLLFALSEHLVLSSATSLRTWKRLLFCFLIADFGHLATMMWTDQGTEIFWNWEEWNAMAWGSIGLVYMGASLRMAFLLGVGMNEPSEGKHYAGEWNVKKNADWYTLPWISHT</sequence>
<feature type="transmembrane region" description="Helical" evidence="1">
    <location>
        <begin position="12"/>
        <end position="34"/>
    </location>
</feature>
<evidence type="ECO:0000313" key="3">
    <source>
        <dbReference type="EMBL" id="KDQ59038.1"/>
    </source>
</evidence>
<evidence type="ECO:0000313" key="4">
    <source>
        <dbReference type="Proteomes" id="UP000027265"/>
    </source>
</evidence>
<feature type="transmembrane region" description="Helical" evidence="1">
    <location>
        <begin position="93"/>
        <end position="111"/>
    </location>
</feature>
<reference evidence="4" key="1">
    <citation type="journal article" date="2014" name="Proc. Natl. Acad. Sci. U.S.A.">
        <title>Extensive sampling of basidiomycete genomes demonstrates inadequacy of the white-rot/brown-rot paradigm for wood decay fungi.</title>
        <authorList>
            <person name="Riley R."/>
            <person name="Salamov A.A."/>
            <person name="Brown D.W."/>
            <person name="Nagy L.G."/>
            <person name="Floudas D."/>
            <person name="Held B.W."/>
            <person name="Levasseur A."/>
            <person name="Lombard V."/>
            <person name="Morin E."/>
            <person name="Otillar R."/>
            <person name="Lindquist E.A."/>
            <person name="Sun H."/>
            <person name="LaButti K.M."/>
            <person name="Schmutz J."/>
            <person name="Jabbour D."/>
            <person name="Luo H."/>
            <person name="Baker S.E."/>
            <person name="Pisabarro A.G."/>
            <person name="Walton J.D."/>
            <person name="Blanchette R.A."/>
            <person name="Henrissat B."/>
            <person name="Martin F."/>
            <person name="Cullen D."/>
            <person name="Hibbett D.S."/>
            <person name="Grigoriev I.V."/>
        </authorList>
    </citation>
    <scope>NUCLEOTIDE SEQUENCE [LARGE SCALE GENOMIC DNA]</scope>
    <source>
        <strain evidence="4">MUCL 33604</strain>
    </source>
</reference>
<protein>
    <recommendedName>
        <fullName evidence="2">DUF7704 domain-containing protein</fullName>
    </recommendedName>
</protein>
<dbReference type="InParanoid" id="A0A067PW39"/>
<keyword evidence="1" id="KW-0812">Transmembrane</keyword>